<keyword evidence="20" id="KW-1185">Reference proteome</keyword>
<evidence type="ECO:0000256" key="7">
    <source>
        <dbReference type="ARBA" id="ARBA00023049"/>
    </source>
</evidence>
<dbReference type="InterPro" id="IPR007863">
    <property type="entry name" value="Peptidase_M16_C"/>
</dbReference>
<dbReference type="Pfam" id="PF05193">
    <property type="entry name" value="Peptidase_M16_C"/>
    <property type="match status" value="1"/>
</dbReference>
<evidence type="ECO:0000256" key="4">
    <source>
        <dbReference type="ARBA" id="ARBA00022723"/>
    </source>
</evidence>
<dbReference type="Pfam" id="PF22456">
    <property type="entry name" value="PqqF-like_C_4"/>
    <property type="match status" value="1"/>
</dbReference>
<dbReference type="Pfam" id="PF16187">
    <property type="entry name" value="Peptidase_M16_M"/>
    <property type="match status" value="1"/>
</dbReference>
<evidence type="ECO:0000256" key="13">
    <source>
        <dbReference type="RuleBase" id="RU004447"/>
    </source>
</evidence>
<dbReference type="InterPro" id="IPR011249">
    <property type="entry name" value="Metalloenz_LuxS/M16"/>
</dbReference>
<dbReference type="Proteomes" id="UP000076407">
    <property type="component" value="Unassembled WGS sequence"/>
</dbReference>
<dbReference type="InterPro" id="IPR032632">
    <property type="entry name" value="Peptidase_M16_M"/>
</dbReference>
<evidence type="ECO:0000256" key="1">
    <source>
        <dbReference type="ARBA" id="ARBA00001947"/>
    </source>
</evidence>
<dbReference type="Pfam" id="PF00675">
    <property type="entry name" value="Peptidase_M16"/>
    <property type="match status" value="1"/>
</dbReference>
<dbReference type="VEuPathDB" id="VectorBase:AQUA006734"/>
<evidence type="ECO:0000259" key="18">
    <source>
        <dbReference type="Pfam" id="PF22456"/>
    </source>
</evidence>
<evidence type="ECO:0000256" key="11">
    <source>
        <dbReference type="ARBA" id="ARBA00074992"/>
    </source>
</evidence>
<dbReference type="FunFam" id="3.30.830.10:FF:000003">
    <property type="entry name" value="Insulin-degrading enzyme"/>
    <property type="match status" value="1"/>
</dbReference>
<keyword evidence="5" id="KW-0378">Hydrolase</keyword>
<comment type="cofactor">
    <cofactor evidence="1">
        <name>Zn(2+)</name>
        <dbReference type="ChEBI" id="CHEBI:29105"/>
    </cofactor>
</comment>
<feature type="domain" description="Peptidase M16 C-terminal" evidence="16">
    <location>
        <begin position="295"/>
        <end position="473"/>
    </location>
</feature>
<dbReference type="InterPro" id="IPR011765">
    <property type="entry name" value="Pept_M16_N"/>
</dbReference>
<feature type="region of interest" description="Disordered" evidence="14">
    <location>
        <begin position="1021"/>
        <end position="1043"/>
    </location>
</feature>
<evidence type="ECO:0000256" key="8">
    <source>
        <dbReference type="ARBA" id="ARBA00052248"/>
    </source>
</evidence>
<dbReference type="EC" id="3.4.24.56" evidence="9"/>
<reference evidence="19" key="1">
    <citation type="submission" date="2020-05" db="UniProtKB">
        <authorList>
            <consortium name="EnsemblMetazoa"/>
        </authorList>
    </citation>
    <scope>IDENTIFICATION</scope>
    <source>
        <strain evidence="19">SANGQUA</strain>
    </source>
</reference>
<evidence type="ECO:0000313" key="20">
    <source>
        <dbReference type="Proteomes" id="UP000076407"/>
    </source>
</evidence>
<accession>A0A182XA95</accession>
<evidence type="ECO:0000259" key="16">
    <source>
        <dbReference type="Pfam" id="PF05193"/>
    </source>
</evidence>
<evidence type="ECO:0000256" key="6">
    <source>
        <dbReference type="ARBA" id="ARBA00022833"/>
    </source>
</evidence>
<dbReference type="InterPro" id="IPR050626">
    <property type="entry name" value="Peptidase_M16"/>
</dbReference>
<dbReference type="Gene3D" id="3.30.830.10">
    <property type="entry name" value="Metalloenzyme, LuxS/M16 peptidase-like"/>
    <property type="match status" value="4"/>
</dbReference>
<dbReference type="GO" id="GO:0005739">
    <property type="term" value="C:mitochondrion"/>
    <property type="evidence" value="ECO:0007669"/>
    <property type="project" value="TreeGrafter"/>
</dbReference>
<feature type="domain" description="Peptidase M16 N-terminal" evidence="15">
    <location>
        <begin position="131"/>
        <end position="267"/>
    </location>
</feature>
<evidence type="ECO:0000259" key="15">
    <source>
        <dbReference type="Pfam" id="PF00675"/>
    </source>
</evidence>
<name>A0A182XA95_ANOQN</name>
<dbReference type="PANTHER" id="PTHR43690:SF18">
    <property type="entry name" value="INSULIN-DEGRADING ENZYME-RELATED"/>
    <property type="match status" value="1"/>
</dbReference>
<dbReference type="FunFam" id="3.30.830.10:FF:000004">
    <property type="entry name" value="Putative insulin-degrading enzyme"/>
    <property type="match status" value="1"/>
</dbReference>
<organism evidence="19 20">
    <name type="scientific">Anopheles quadriannulatus</name>
    <name type="common">Mosquito</name>
    <dbReference type="NCBI Taxonomy" id="34691"/>
    <lineage>
        <taxon>Eukaryota</taxon>
        <taxon>Metazoa</taxon>
        <taxon>Ecdysozoa</taxon>
        <taxon>Arthropoda</taxon>
        <taxon>Hexapoda</taxon>
        <taxon>Insecta</taxon>
        <taxon>Pterygota</taxon>
        <taxon>Neoptera</taxon>
        <taxon>Endopterygota</taxon>
        <taxon>Diptera</taxon>
        <taxon>Nematocera</taxon>
        <taxon>Culicoidea</taxon>
        <taxon>Culicidae</taxon>
        <taxon>Anophelinae</taxon>
        <taxon>Anopheles</taxon>
    </lineage>
</organism>
<keyword evidence="6" id="KW-0862">Zinc</keyword>
<keyword evidence="4" id="KW-0479">Metal-binding</keyword>
<evidence type="ECO:0000256" key="5">
    <source>
        <dbReference type="ARBA" id="ARBA00022801"/>
    </source>
</evidence>
<sequence length="1087" mass="124673">MKCKLLMATELRSLGEIRYKNITFKVYRPDYRCPIIRNATRRLSVPLSQSVICSTKTPIRAIHNKRFTDERIVKSSPEMASEIAGKAQLSNASTSLPQSTANMPFERINTITKSVQDNRDYRGLRLSNGMKVILISDPTTDRSAAALSVAVGHLSDPLQIPGLAHLCEHMLFLGTEKYPKEDEYTAFLKVHGGSSNAATCSDMTKYYFDVIPSKLEDALDRFSQFFIAPLFNEEVTEREINAVNSEHEKNLSQDVWRVKQVNKALCKSTHPYNQFGTGNKQTLSESPKLNSINVRNELMTFHNKWYSSNIMSLAVFGQENLDDLEALVIKFFSQIENKQVVAPRWPDMPYGDYQLNTKTYIIPVKDTRSLTISFQMEDLEQYYKAGPEHYVSHLIGHEGKGSILSELKARGWCNKLMSGYCSLGRGFGSFDVMVDLTEDGFNHIDDTVKLIFQYINMLRVKKPQKWIFEEYCNLCEMLFRFKDKEGPTTLVTNVVSSMHLFPLEDVLVAHCLITEWRPDLVEDLISKLTPDKARLIIVGQKCESLANAEERWYGTKYGVYKIEPSVLEYWSTPDLNDNLSLPEPNPFIPTDFELLPIDSGIENFPIVIQDTPIIRTWFKQDVEFLKPKALMSFDFNSPIVYSNPLNCNLTRLFVQLLKDHLNEFLFEADLAGLGFGVSNTTSGISLSIGGYSHKQVILLEKVLDNMFNFKIDRRRFEILKEQYIRGLKNYQTEQPYQHAIYYLALLLTEQAWTRQELLDSTQCIIERLQLFIEQLLSQMHVECFIYGNVNKEKALLMTKLVEDKMKSTDAKLVPLLARQLLPKREYKLGTGESFLFEATNEFHKSSCMELYLQCGQQDPHSTFVDILSQLLSEGCYTQLRTKEQLGYLVFCGSRKANGICGLRIIVQSPRHPSYVEERIENFLNNTLDYLENMAECEFNRHKEALVALLLEKPKRLVTQFNIYLQEISLRQYHFNRAHVEAEKLRTLTKQQVIDYYKEHIILGSPSRSTLSVRVISTASGGAGINTSEEEQSPPEIEENSPVAENFRTTKKDFIRVTDLASFKSSRSLYPLAQPYMEIMPKGGRCKL</sequence>
<proteinExistence type="inferred from homology"/>
<dbReference type="FunFam" id="3.30.830.10:FF:000005">
    <property type="entry name" value="nardilysin isoform X1"/>
    <property type="match status" value="1"/>
</dbReference>
<protein>
    <recommendedName>
        <fullName evidence="10">Insulin-degrading enzyme</fullName>
        <ecNumber evidence="9">3.4.24.56</ecNumber>
    </recommendedName>
    <alternativeName>
        <fullName evidence="12">Insulin protease</fullName>
    </alternativeName>
    <alternativeName>
        <fullName evidence="11">Insulysin</fullName>
    </alternativeName>
</protein>
<evidence type="ECO:0000256" key="9">
    <source>
        <dbReference type="ARBA" id="ARBA00066874"/>
    </source>
</evidence>
<dbReference type="STRING" id="34691.A0A182XA95"/>
<dbReference type="GO" id="GO:0046872">
    <property type="term" value="F:metal ion binding"/>
    <property type="evidence" value="ECO:0007669"/>
    <property type="project" value="UniProtKB-KW"/>
</dbReference>
<dbReference type="GO" id="GO:0043171">
    <property type="term" value="P:peptide catabolic process"/>
    <property type="evidence" value="ECO:0007669"/>
    <property type="project" value="TreeGrafter"/>
</dbReference>
<evidence type="ECO:0000256" key="3">
    <source>
        <dbReference type="ARBA" id="ARBA00022670"/>
    </source>
</evidence>
<dbReference type="FunFam" id="3.30.830.10:FF:000030">
    <property type="entry name" value="Insulin-degrading enzyme"/>
    <property type="match status" value="1"/>
</dbReference>
<evidence type="ECO:0000256" key="12">
    <source>
        <dbReference type="ARBA" id="ARBA00080349"/>
    </source>
</evidence>
<evidence type="ECO:0000256" key="14">
    <source>
        <dbReference type="SAM" id="MobiDB-lite"/>
    </source>
</evidence>
<dbReference type="GO" id="GO:0005829">
    <property type="term" value="C:cytosol"/>
    <property type="evidence" value="ECO:0007669"/>
    <property type="project" value="TreeGrafter"/>
</dbReference>
<feature type="domain" description="Coenzyme PQQ synthesis protein F-like C-terminal lobe" evidence="18">
    <location>
        <begin position="867"/>
        <end position="961"/>
    </location>
</feature>
<dbReference type="SUPFAM" id="SSF63411">
    <property type="entry name" value="LuxS/MPP-like metallohydrolase"/>
    <property type="match status" value="4"/>
</dbReference>
<keyword evidence="3" id="KW-0645">Protease</keyword>
<evidence type="ECO:0000259" key="17">
    <source>
        <dbReference type="Pfam" id="PF16187"/>
    </source>
</evidence>
<evidence type="ECO:0000313" key="19">
    <source>
        <dbReference type="EnsemblMetazoa" id="AQUA006734-PA"/>
    </source>
</evidence>
<evidence type="ECO:0000256" key="10">
    <source>
        <dbReference type="ARBA" id="ARBA00070422"/>
    </source>
</evidence>
<evidence type="ECO:0000256" key="2">
    <source>
        <dbReference type="ARBA" id="ARBA00007261"/>
    </source>
</evidence>
<dbReference type="PANTHER" id="PTHR43690">
    <property type="entry name" value="NARDILYSIN"/>
    <property type="match status" value="1"/>
</dbReference>
<feature type="domain" description="Peptidase M16 middle/third" evidence="17">
    <location>
        <begin position="479"/>
        <end position="759"/>
    </location>
</feature>
<dbReference type="EnsemblMetazoa" id="AQUA006734-RA">
    <property type="protein sequence ID" value="AQUA006734-PA"/>
    <property type="gene ID" value="AQUA006734"/>
</dbReference>
<dbReference type="InterPro" id="IPR001431">
    <property type="entry name" value="Pept_M16_Zn_BS"/>
</dbReference>
<dbReference type="GO" id="GO:0004222">
    <property type="term" value="F:metalloendopeptidase activity"/>
    <property type="evidence" value="ECO:0007669"/>
    <property type="project" value="UniProtKB-EC"/>
</dbReference>
<comment type="catalytic activity">
    <reaction evidence="8">
        <text>Degradation of insulin, glucagon and other polypeptides. No action on proteins.</text>
        <dbReference type="EC" id="3.4.24.56"/>
    </reaction>
</comment>
<comment type="similarity">
    <text evidence="2 13">Belongs to the peptidase M16 family.</text>
</comment>
<dbReference type="GO" id="GO:0051603">
    <property type="term" value="P:proteolysis involved in protein catabolic process"/>
    <property type="evidence" value="ECO:0007669"/>
    <property type="project" value="TreeGrafter"/>
</dbReference>
<keyword evidence="7" id="KW-0482">Metalloprotease</keyword>
<dbReference type="InterPro" id="IPR054734">
    <property type="entry name" value="PqqF-like_C_4"/>
</dbReference>
<feature type="compositionally biased region" description="Acidic residues" evidence="14">
    <location>
        <begin position="1027"/>
        <end position="1038"/>
    </location>
</feature>
<dbReference type="PROSITE" id="PS00143">
    <property type="entry name" value="INSULINASE"/>
    <property type="match status" value="1"/>
</dbReference>
<dbReference type="AlphaFoldDB" id="A0A182XA95"/>